<dbReference type="InterPro" id="IPR006015">
    <property type="entry name" value="Universal_stress_UspA"/>
</dbReference>
<evidence type="ECO:0000256" key="3">
    <source>
        <dbReference type="ARBA" id="ARBA00022840"/>
    </source>
</evidence>
<evidence type="ECO:0000259" key="4">
    <source>
        <dbReference type="Pfam" id="PF00582"/>
    </source>
</evidence>
<dbReference type="AlphaFoldDB" id="A0A2S6GIU9"/>
<dbReference type="InterPro" id="IPR006016">
    <property type="entry name" value="UspA"/>
</dbReference>
<evidence type="ECO:0000256" key="1">
    <source>
        <dbReference type="ARBA" id="ARBA00008791"/>
    </source>
</evidence>
<gene>
    <name evidence="5" type="ORF">CLV40_116156</name>
</gene>
<dbReference type="GO" id="GO:0005524">
    <property type="term" value="F:ATP binding"/>
    <property type="evidence" value="ECO:0007669"/>
    <property type="project" value="UniProtKB-KW"/>
</dbReference>
<dbReference type="EMBL" id="PTIX01000016">
    <property type="protein sequence ID" value="PPK65113.1"/>
    <property type="molecule type" value="Genomic_DNA"/>
</dbReference>
<sequence length="221" mass="23089">MSTVRFLPPTPRRTSDAVPALVEESAKACLVVLGSRGLGGFSGILIGSTAVALTARGKCPVAVIRGRTEDGAPPSTGPVVVGVDGTPTSEPALAVAFEQAASRGADLVAVHAWTDFASITAHTYAHQSAVDWDAMENREGEVLAQQLAAWREKYPAVTARQVVSRDRPVRSLLDNAENAQLLVVGCRDHGGFTGMLHGSTSQALIHHASCPLVVVHVTAAR</sequence>
<keyword evidence="6" id="KW-1185">Reference proteome</keyword>
<name>A0A2S6GIU9_9PSEU</name>
<dbReference type="SUPFAM" id="SSF52402">
    <property type="entry name" value="Adenine nucleotide alpha hydrolases-like"/>
    <property type="match status" value="2"/>
</dbReference>
<organism evidence="5 6">
    <name type="scientific">Actinokineospora auranticolor</name>
    <dbReference type="NCBI Taxonomy" id="155976"/>
    <lineage>
        <taxon>Bacteria</taxon>
        <taxon>Bacillati</taxon>
        <taxon>Actinomycetota</taxon>
        <taxon>Actinomycetes</taxon>
        <taxon>Pseudonocardiales</taxon>
        <taxon>Pseudonocardiaceae</taxon>
        <taxon>Actinokineospora</taxon>
    </lineage>
</organism>
<reference evidence="5 6" key="1">
    <citation type="submission" date="2018-02" db="EMBL/GenBank/DDBJ databases">
        <title>Genomic Encyclopedia of Archaeal and Bacterial Type Strains, Phase II (KMG-II): from individual species to whole genera.</title>
        <authorList>
            <person name="Goeker M."/>
        </authorList>
    </citation>
    <scope>NUCLEOTIDE SEQUENCE [LARGE SCALE GENOMIC DNA]</scope>
    <source>
        <strain evidence="5 6">YU 961-1</strain>
    </source>
</reference>
<feature type="domain" description="UspA" evidence="4">
    <location>
        <begin position="78"/>
        <end position="216"/>
    </location>
</feature>
<comment type="similarity">
    <text evidence="1">Belongs to the universal stress protein A family.</text>
</comment>
<keyword evidence="3" id="KW-0067">ATP-binding</keyword>
<comment type="caution">
    <text evidence="5">The sequence shown here is derived from an EMBL/GenBank/DDBJ whole genome shotgun (WGS) entry which is preliminary data.</text>
</comment>
<dbReference type="PANTHER" id="PTHR46268">
    <property type="entry name" value="STRESS RESPONSE PROTEIN NHAX"/>
    <property type="match status" value="1"/>
</dbReference>
<keyword evidence="2" id="KW-0547">Nucleotide-binding</keyword>
<dbReference type="PRINTS" id="PR01438">
    <property type="entry name" value="UNVRSLSTRESS"/>
</dbReference>
<accession>A0A2S6GIU9</accession>
<feature type="domain" description="UspA" evidence="4">
    <location>
        <begin position="17"/>
        <end position="65"/>
    </location>
</feature>
<dbReference type="OrthoDB" id="3404132at2"/>
<evidence type="ECO:0000313" key="5">
    <source>
        <dbReference type="EMBL" id="PPK65113.1"/>
    </source>
</evidence>
<evidence type="ECO:0000256" key="2">
    <source>
        <dbReference type="ARBA" id="ARBA00022741"/>
    </source>
</evidence>
<dbReference type="InterPro" id="IPR014729">
    <property type="entry name" value="Rossmann-like_a/b/a_fold"/>
</dbReference>
<proteinExistence type="inferred from homology"/>
<dbReference type="PANTHER" id="PTHR46268:SF27">
    <property type="entry name" value="UNIVERSAL STRESS PROTEIN RV2623"/>
    <property type="match status" value="1"/>
</dbReference>
<evidence type="ECO:0000313" key="6">
    <source>
        <dbReference type="Proteomes" id="UP000239203"/>
    </source>
</evidence>
<dbReference type="Gene3D" id="3.40.50.620">
    <property type="entry name" value="HUPs"/>
    <property type="match status" value="2"/>
</dbReference>
<dbReference type="Pfam" id="PF00582">
    <property type="entry name" value="Usp"/>
    <property type="match status" value="2"/>
</dbReference>
<protein>
    <submittedName>
        <fullName evidence="5">Nucleotide-binding universal stress UspA family protein</fullName>
    </submittedName>
</protein>
<dbReference type="Proteomes" id="UP000239203">
    <property type="component" value="Unassembled WGS sequence"/>
</dbReference>